<dbReference type="PANTHER" id="PTHR44103:SF1">
    <property type="entry name" value="PROPROTEIN CONVERTASE P"/>
    <property type="match status" value="1"/>
</dbReference>
<dbReference type="Gene3D" id="2.130.10.130">
    <property type="entry name" value="Integrin alpha, N-terminal"/>
    <property type="match status" value="1"/>
</dbReference>
<dbReference type="PANTHER" id="PTHR44103">
    <property type="entry name" value="PROPROTEIN CONVERTASE P"/>
    <property type="match status" value="1"/>
</dbReference>
<evidence type="ECO:0000313" key="2">
    <source>
        <dbReference type="EMBL" id="MFC4873221.1"/>
    </source>
</evidence>
<comment type="caution">
    <text evidence="2">The sequence shown here is derived from an EMBL/GenBank/DDBJ whole genome shotgun (WGS) entry which is preliminary data.</text>
</comment>
<dbReference type="InterPro" id="IPR013517">
    <property type="entry name" value="FG-GAP"/>
</dbReference>
<protein>
    <submittedName>
        <fullName evidence="2">FG-GAP repeat domain-containing protein</fullName>
    </submittedName>
</protein>
<keyword evidence="3" id="KW-1185">Reference proteome</keyword>
<dbReference type="EMBL" id="JBHSJJ010000009">
    <property type="protein sequence ID" value="MFC4873221.1"/>
    <property type="molecule type" value="Genomic_DNA"/>
</dbReference>
<gene>
    <name evidence="2" type="ORF">ACFPFU_16090</name>
</gene>
<sequence length="396" mass="45057">MTNLKIRFFGNYTLFFVFSFFQLNCSQKQSVGGDVSSNNENIIEFEHRIIDENGPVDIWGKAYGDVNGNGKPDLLAGGFRDGGLVWYENPSWEKHVISGDKGFSTDLEVYDIDRDGDLDIFSVMEPGQNRESGTLVWFENPNWEKHIIETSTSFHDIELADLNGDGLVDIVARDQGAFGSSADTLYIYLQKERLKWEKHKINCPNGEGLKVGDINGNGRPDVVVNQVWFENSGDGINWKQHTYAPRYFHQDTFIDIADINGNGRMDIVLSPAELAGEYYRISWFEAPEDPTQRWKEHVIEPWTETVHHFVGLADMNNNGETDIVTARMMQGEDPDEVSIYRNLGKGENWEKQVIYTGGSHSMRLVDLDGDGDIDMYGANWRNDNRVHLWINQSKAP</sequence>
<dbReference type="SUPFAM" id="SSF69318">
    <property type="entry name" value="Integrin alpha N-terminal domain"/>
    <property type="match status" value="1"/>
</dbReference>
<organism evidence="2 3">
    <name type="scientific">Negadavirga shengliensis</name>
    <dbReference type="NCBI Taxonomy" id="1389218"/>
    <lineage>
        <taxon>Bacteria</taxon>
        <taxon>Pseudomonadati</taxon>
        <taxon>Bacteroidota</taxon>
        <taxon>Cytophagia</taxon>
        <taxon>Cytophagales</taxon>
        <taxon>Cyclobacteriaceae</taxon>
        <taxon>Negadavirga</taxon>
    </lineage>
</organism>
<evidence type="ECO:0000313" key="3">
    <source>
        <dbReference type="Proteomes" id="UP001595818"/>
    </source>
</evidence>
<dbReference type="Proteomes" id="UP001595818">
    <property type="component" value="Unassembled WGS sequence"/>
</dbReference>
<evidence type="ECO:0000256" key="1">
    <source>
        <dbReference type="ARBA" id="ARBA00022729"/>
    </source>
</evidence>
<proteinExistence type="predicted"/>
<accession>A0ABV9T412</accession>
<dbReference type="Pfam" id="PF13517">
    <property type="entry name" value="FG-GAP_3"/>
    <property type="match status" value="2"/>
</dbReference>
<name>A0ABV9T412_9BACT</name>
<dbReference type="RefSeq" id="WP_377065861.1">
    <property type="nucleotide sequence ID" value="NZ_JBHSJJ010000009.1"/>
</dbReference>
<dbReference type="InterPro" id="IPR028994">
    <property type="entry name" value="Integrin_alpha_N"/>
</dbReference>
<reference evidence="3" key="1">
    <citation type="journal article" date="2019" name="Int. J. Syst. Evol. Microbiol.">
        <title>The Global Catalogue of Microorganisms (GCM) 10K type strain sequencing project: providing services to taxonomists for standard genome sequencing and annotation.</title>
        <authorList>
            <consortium name="The Broad Institute Genomics Platform"/>
            <consortium name="The Broad Institute Genome Sequencing Center for Infectious Disease"/>
            <person name="Wu L."/>
            <person name="Ma J."/>
        </authorList>
    </citation>
    <scope>NUCLEOTIDE SEQUENCE [LARGE SCALE GENOMIC DNA]</scope>
    <source>
        <strain evidence="3">CGMCC 4.7466</strain>
    </source>
</reference>
<keyword evidence="1" id="KW-0732">Signal</keyword>